<organism evidence="3 4">
    <name type="scientific">Funneliformis caledonium</name>
    <dbReference type="NCBI Taxonomy" id="1117310"/>
    <lineage>
        <taxon>Eukaryota</taxon>
        <taxon>Fungi</taxon>
        <taxon>Fungi incertae sedis</taxon>
        <taxon>Mucoromycota</taxon>
        <taxon>Glomeromycotina</taxon>
        <taxon>Glomeromycetes</taxon>
        <taxon>Glomerales</taxon>
        <taxon>Glomeraceae</taxon>
        <taxon>Funneliformis</taxon>
    </lineage>
</organism>
<feature type="domain" description="SCP" evidence="2">
    <location>
        <begin position="31"/>
        <end position="134"/>
    </location>
</feature>
<evidence type="ECO:0000313" key="4">
    <source>
        <dbReference type="Proteomes" id="UP000789570"/>
    </source>
</evidence>
<comment type="caution">
    <text evidence="3">The sequence shown here is derived from an EMBL/GenBank/DDBJ whole genome shotgun (WGS) entry which is preliminary data.</text>
</comment>
<dbReference type="SUPFAM" id="SSF55797">
    <property type="entry name" value="PR-1-like"/>
    <property type="match status" value="1"/>
</dbReference>
<accession>A0A9N9H218</accession>
<keyword evidence="4" id="KW-1185">Reference proteome</keyword>
<dbReference type="Pfam" id="PF00188">
    <property type="entry name" value="CAP"/>
    <property type="match status" value="1"/>
</dbReference>
<evidence type="ECO:0000259" key="2">
    <source>
        <dbReference type="Pfam" id="PF00188"/>
    </source>
</evidence>
<dbReference type="EMBL" id="CAJVPQ010004416">
    <property type="protein sequence ID" value="CAG8650920.1"/>
    <property type="molecule type" value="Genomic_DNA"/>
</dbReference>
<evidence type="ECO:0000313" key="3">
    <source>
        <dbReference type="EMBL" id="CAG8650920.1"/>
    </source>
</evidence>
<sequence>MKAIKFSCAFLIIATLAMVTLVDALNPQLVLQLVNEERRNVGALALTLDGRLTQAAQGQANYMASINQMTHDNPAGNVFEIQVTILEAGLKMSFWTRYKWGSGCHANLDEFPGHRKNILNPNYTNMGVAFGGDKYWAQEFARPA</sequence>
<keyword evidence="1" id="KW-0732">Signal</keyword>
<proteinExistence type="predicted"/>
<dbReference type="PANTHER" id="PTHR31157:SF1">
    <property type="entry name" value="SCP DOMAIN-CONTAINING PROTEIN"/>
    <property type="match status" value="1"/>
</dbReference>
<protein>
    <submittedName>
        <fullName evidence="3">5802_t:CDS:1</fullName>
    </submittedName>
</protein>
<dbReference type="InterPro" id="IPR035940">
    <property type="entry name" value="CAP_sf"/>
</dbReference>
<dbReference type="AlphaFoldDB" id="A0A9N9H218"/>
<dbReference type="PANTHER" id="PTHR31157">
    <property type="entry name" value="SCP DOMAIN-CONTAINING PROTEIN"/>
    <property type="match status" value="1"/>
</dbReference>
<name>A0A9N9H218_9GLOM</name>
<dbReference type="CDD" id="cd05379">
    <property type="entry name" value="CAP_bacterial"/>
    <property type="match status" value="1"/>
</dbReference>
<feature type="signal peptide" evidence="1">
    <location>
        <begin position="1"/>
        <end position="24"/>
    </location>
</feature>
<gene>
    <name evidence="3" type="ORF">FCALED_LOCUS11060</name>
</gene>
<dbReference type="Proteomes" id="UP000789570">
    <property type="component" value="Unassembled WGS sequence"/>
</dbReference>
<dbReference type="OrthoDB" id="568194at2759"/>
<reference evidence="3" key="1">
    <citation type="submission" date="2021-06" db="EMBL/GenBank/DDBJ databases">
        <authorList>
            <person name="Kallberg Y."/>
            <person name="Tangrot J."/>
            <person name="Rosling A."/>
        </authorList>
    </citation>
    <scope>NUCLEOTIDE SEQUENCE</scope>
    <source>
        <strain evidence="3">UK204</strain>
    </source>
</reference>
<dbReference type="Gene3D" id="3.40.33.10">
    <property type="entry name" value="CAP"/>
    <property type="match status" value="1"/>
</dbReference>
<dbReference type="InterPro" id="IPR014044">
    <property type="entry name" value="CAP_dom"/>
</dbReference>
<feature type="chain" id="PRO_5040394064" evidence="1">
    <location>
        <begin position="25"/>
        <end position="144"/>
    </location>
</feature>
<evidence type="ECO:0000256" key="1">
    <source>
        <dbReference type="SAM" id="SignalP"/>
    </source>
</evidence>